<dbReference type="Pfam" id="PF10180">
    <property type="entry name" value="WKF"/>
    <property type="match status" value="1"/>
</dbReference>
<sequence>MAQRVPAWQRLGLKLKSAGSATETLSTPTGAPNAPNASFQRDNFESPKRKFQNAGDSPAGRPALKKSRTDDRDFGTPPQRPKSVSFAQGSDPTGQAAAASKKAKSTPKKKKGPKAPVPQGPVAPPDLAVPLDYLRRWKASRESWKFNKNHQTQLINHAFNPTLLPASDIETFYDYVSDIKGYIKTRLLEAAKNITTADMEDKKDHFPQGTTDVEAKEKQYEEIMSVILQRSESASKRKAFNELDYAGNGVDPAVAQRVAKRMRAEIVLEELSSDSDESEATTTTTTTATGEKEADERESSLAKEVSEEPDDAGKRLKLNDGTTRPVKRVRASKRRGADQDSSSSESDSDSDSDSESSDDDEESDSDSSDSSDSSDDSDDEMDVDGGATRNEEDTSSSSSSSSDDDADDDEDSDSD</sequence>
<feature type="region of interest" description="Disordered" evidence="1">
    <location>
        <begin position="15"/>
        <end position="127"/>
    </location>
</feature>
<evidence type="ECO:0000313" key="4">
    <source>
        <dbReference type="Proteomes" id="UP001187682"/>
    </source>
</evidence>
<evidence type="ECO:0000256" key="1">
    <source>
        <dbReference type="SAM" id="MobiDB-lite"/>
    </source>
</evidence>
<protein>
    <recommendedName>
        <fullName evidence="2">WKF domain-containing protein</fullName>
    </recommendedName>
</protein>
<feature type="compositionally biased region" description="Basic residues" evidence="1">
    <location>
        <begin position="101"/>
        <end position="113"/>
    </location>
</feature>
<feature type="compositionally biased region" description="Low complexity" evidence="1">
    <location>
        <begin position="280"/>
        <end position="289"/>
    </location>
</feature>
<feature type="compositionally biased region" description="Basic residues" evidence="1">
    <location>
        <begin position="325"/>
        <end position="334"/>
    </location>
</feature>
<accession>A0AAE8SR78</accession>
<feature type="compositionally biased region" description="Basic and acidic residues" evidence="1">
    <location>
        <begin position="290"/>
        <end position="318"/>
    </location>
</feature>
<dbReference type="AlphaFoldDB" id="A0AAE8SR78"/>
<feature type="compositionally biased region" description="Pro residues" evidence="1">
    <location>
        <begin position="115"/>
        <end position="124"/>
    </location>
</feature>
<keyword evidence="4" id="KW-1185">Reference proteome</keyword>
<feature type="region of interest" description="Disordered" evidence="1">
    <location>
        <begin position="269"/>
        <end position="415"/>
    </location>
</feature>
<feature type="domain" description="WKF" evidence="2">
    <location>
        <begin position="132"/>
        <end position="194"/>
    </location>
</feature>
<evidence type="ECO:0000259" key="2">
    <source>
        <dbReference type="Pfam" id="PF10180"/>
    </source>
</evidence>
<comment type="caution">
    <text evidence="3">The sequence shown here is derived from an EMBL/GenBank/DDBJ whole genome shotgun (WGS) entry which is preliminary data.</text>
</comment>
<dbReference type="PANTHER" id="PTHR22306:SF2">
    <property type="entry name" value="CHROMOSOME 7 OPEN READING FRAME 50"/>
    <property type="match status" value="1"/>
</dbReference>
<dbReference type="InterPro" id="IPR019327">
    <property type="entry name" value="WKF"/>
</dbReference>
<feature type="compositionally biased region" description="Acidic residues" evidence="1">
    <location>
        <begin position="269"/>
        <end position="279"/>
    </location>
</feature>
<reference evidence="3" key="1">
    <citation type="submission" date="2018-03" db="EMBL/GenBank/DDBJ databases">
        <authorList>
            <person name="Guldener U."/>
        </authorList>
    </citation>
    <scope>NUCLEOTIDE SEQUENCE</scope>
</reference>
<feature type="compositionally biased region" description="Acidic residues" evidence="1">
    <location>
        <begin position="402"/>
        <end position="415"/>
    </location>
</feature>
<evidence type="ECO:0000313" key="3">
    <source>
        <dbReference type="EMBL" id="SPN97451.1"/>
    </source>
</evidence>
<proteinExistence type="predicted"/>
<feature type="compositionally biased region" description="Polar residues" evidence="1">
    <location>
        <begin position="19"/>
        <end position="41"/>
    </location>
</feature>
<feature type="compositionally biased region" description="Acidic residues" evidence="1">
    <location>
        <begin position="346"/>
        <end position="383"/>
    </location>
</feature>
<organism evidence="3 4">
    <name type="scientific">Cephalotrichum gorgonifer</name>
    <dbReference type="NCBI Taxonomy" id="2041049"/>
    <lineage>
        <taxon>Eukaryota</taxon>
        <taxon>Fungi</taxon>
        <taxon>Dikarya</taxon>
        <taxon>Ascomycota</taxon>
        <taxon>Pezizomycotina</taxon>
        <taxon>Sordariomycetes</taxon>
        <taxon>Hypocreomycetidae</taxon>
        <taxon>Microascales</taxon>
        <taxon>Microascaceae</taxon>
        <taxon>Cephalotrichum</taxon>
    </lineage>
</organism>
<dbReference type="EMBL" id="ONZQ02000001">
    <property type="protein sequence ID" value="SPN97451.1"/>
    <property type="molecule type" value="Genomic_DNA"/>
</dbReference>
<name>A0AAE8SR78_9PEZI</name>
<dbReference type="PANTHER" id="PTHR22306">
    <property type="entry name" value="CHROMOSOME 7 OPEN READING FRAME 50"/>
    <property type="match status" value="1"/>
</dbReference>
<gene>
    <name evidence="3" type="ORF">DNG_00965</name>
</gene>
<dbReference type="Proteomes" id="UP001187682">
    <property type="component" value="Unassembled WGS sequence"/>
</dbReference>